<comment type="caution">
    <text evidence="1">The sequence shown here is derived from an EMBL/GenBank/DDBJ whole genome shotgun (WGS) entry which is preliminary data.</text>
</comment>
<organism evidence="1 2">
    <name type="scientific">Porites lobata</name>
    <dbReference type="NCBI Taxonomy" id="104759"/>
    <lineage>
        <taxon>Eukaryota</taxon>
        <taxon>Metazoa</taxon>
        <taxon>Cnidaria</taxon>
        <taxon>Anthozoa</taxon>
        <taxon>Hexacorallia</taxon>
        <taxon>Scleractinia</taxon>
        <taxon>Fungiina</taxon>
        <taxon>Poritidae</taxon>
        <taxon>Porites</taxon>
    </lineage>
</organism>
<dbReference type="Proteomes" id="UP001159405">
    <property type="component" value="Unassembled WGS sequence"/>
</dbReference>
<feature type="non-terminal residue" evidence="1">
    <location>
        <position position="1"/>
    </location>
</feature>
<sequence>IAEQDTEIVKTHYSPRGVFFVYFQGEASIEVDKHFNQTFSGLCYLPSDAAEKRVDGSRLQGLPNVPMTQRNLPASFWNLPSRDQTPPPPTSYPCHSNSSCLFQQSASNGPTYYSTGYHVTNNASHVSLGRTATNADDTYAFSVSCAQLAAEVVESVPPRYLQQGPQPLSDPSGPLLTQETDVDCNEMQTSFRFNPSYNDLLIQPEVKPQLPLVPGEPAR</sequence>
<accession>A0ABN8MYZ4</accession>
<keyword evidence="2" id="KW-1185">Reference proteome</keyword>
<reference evidence="1 2" key="1">
    <citation type="submission" date="2022-05" db="EMBL/GenBank/DDBJ databases">
        <authorList>
            <consortium name="Genoscope - CEA"/>
            <person name="William W."/>
        </authorList>
    </citation>
    <scope>NUCLEOTIDE SEQUENCE [LARGE SCALE GENOMIC DNA]</scope>
</reference>
<dbReference type="InterPro" id="IPR053819">
    <property type="entry name" value="TEADIR3_omega_loop"/>
</dbReference>
<name>A0ABN8MYZ4_9CNID</name>
<evidence type="ECO:0000313" key="2">
    <source>
        <dbReference type="Proteomes" id="UP001159405"/>
    </source>
</evidence>
<protein>
    <submittedName>
        <fullName evidence="1">Uncharacterized protein</fullName>
    </submittedName>
</protein>
<dbReference type="EMBL" id="CALNXK010000004">
    <property type="protein sequence ID" value="CAH3036266.1"/>
    <property type="molecule type" value="Genomic_DNA"/>
</dbReference>
<gene>
    <name evidence="1" type="ORF">PLOB_00030875</name>
</gene>
<dbReference type="Pfam" id="PF15238">
    <property type="entry name" value="TEADIR3"/>
    <property type="match status" value="1"/>
</dbReference>
<proteinExistence type="predicted"/>
<evidence type="ECO:0000313" key="1">
    <source>
        <dbReference type="EMBL" id="CAH3036266.1"/>
    </source>
</evidence>